<keyword evidence="1" id="KW-0238">DNA-binding</keyword>
<comment type="caution">
    <text evidence="3">The sequence shown here is derived from an EMBL/GenBank/DDBJ whole genome shotgun (WGS) entry which is preliminary data.</text>
</comment>
<evidence type="ECO:0000313" key="4">
    <source>
        <dbReference type="Proteomes" id="UP000587800"/>
    </source>
</evidence>
<dbReference type="PANTHER" id="PTHR46558:SF4">
    <property type="entry name" value="DNA-BIDING PHAGE PROTEIN"/>
    <property type="match status" value="1"/>
</dbReference>
<protein>
    <submittedName>
        <fullName evidence="3">Helix-turn-helix transcriptional regulator</fullName>
    </submittedName>
</protein>
<dbReference type="Pfam" id="PF01381">
    <property type="entry name" value="HTH_3"/>
    <property type="match status" value="1"/>
</dbReference>
<feature type="domain" description="HTH cro/C1-type" evidence="2">
    <location>
        <begin position="6"/>
        <end position="60"/>
    </location>
</feature>
<dbReference type="PROSITE" id="PS50943">
    <property type="entry name" value="HTH_CROC1"/>
    <property type="match status" value="1"/>
</dbReference>
<evidence type="ECO:0000256" key="1">
    <source>
        <dbReference type="ARBA" id="ARBA00023125"/>
    </source>
</evidence>
<dbReference type="EMBL" id="JAASUB010000006">
    <property type="protein sequence ID" value="MBC1509440.1"/>
    <property type="molecule type" value="Genomic_DNA"/>
</dbReference>
<dbReference type="Proteomes" id="UP000587800">
    <property type="component" value="Unassembled WGS sequence"/>
</dbReference>
<dbReference type="Gene3D" id="1.10.260.40">
    <property type="entry name" value="lambda repressor-like DNA-binding domains"/>
    <property type="match status" value="1"/>
</dbReference>
<evidence type="ECO:0000313" key="3">
    <source>
        <dbReference type="EMBL" id="MBC1509440.1"/>
    </source>
</evidence>
<proteinExistence type="predicted"/>
<dbReference type="CDD" id="cd00093">
    <property type="entry name" value="HTH_XRE"/>
    <property type="match status" value="1"/>
</dbReference>
<name>A0ABR6SUT7_9LIST</name>
<evidence type="ECO:0000259" key="2">
    <source>
        <dbReference type="PROSITE" id="PS50943"/>
    </source>
</evidence>
<dbReference type="InterPro" id="IPR001387">
    <property type="entry name" value="Cro/C1-type_HTH"/>
</dbReference>
<dbReference type="RefSeq" id="WP_185395618.1">
    <property type="nucleotide sequence ID" value="NZ_JAASUB010000006.1"/>
</dbReference>
<gene>
    <name evidence="3" type="ORF">HCJ59_05980</name>
</gene>
<organism evidence="3 4">
    <name type="scientific">Listeria immobilis</name>
    <dbReference type="NCBI Taxonomy" id="2713502"/>
    <lineage>
        <taxon>Bacteria</taxon>
        <taxon>Bacillati</taxon>
        <taxon>Bacillota</taxon>
        <taxon>Bacilli</taxon>
        <taxon>Bacillales</taxon>
        <taxon>Listeriaceae</taxon>
        <taxon>Listeria</taxon>
    </lineage>
</organism>
<reference evidence="3 4" key="1">
    <citation type="submission" date="2020-03" db="EMBL/GenBank/DDBJ databases">
        <title>Soil Listeria distribution.</title>
        <authorList>
            <person name="Liao J."/>
            <person name="Wiedmann M."/>
        </authorList>
    </citation>
    <scope>NUCLEOTIDE SEQUENCE [LARGE SCALE GENOMIC DNA]</scope>
    <source>
        <strain evidence="3 4">FSL L7-1515</strain>
    </source>
</reference>
<dbReference type="SUPFAM" id="SSF47413">
    <property type="entry name" value="lambda repressor-like DNA-binding domains"/>
    <property type="match status" value="1"/>
</dbReference>
<sequence>MNLTKLKKVRLDKGMSCADVASKIGITKNYYWMIERGERNLSYSLAVEIAKVFEMQPDEIFLSK</sequence>
<dbReference type="PANTHER" id="PTHR46558">
    <property type="entry name" value="TRACRIPTIONAL REGULATORY PROTEIN-RELATED-RELATED"/>
    <property type="match status" value="1"/>
</dbReference>
<keyword evidence="4" id="KW-1185">Reference proteome</keyword>
<dbReference type="SMART" id="SM00530">
    <property type="entry name" value="HTH_XRE"/>
    <property type="match status" value="1"/>
</dbReference>
<dbReference type="InterPro" id="IPR010982">
    <property type="entry name" value="Lambda_DNA-bd_dom_sf"/>
</dbReference>
<accession>A0ABR6SUT7</accession>